<dbReference type="PANTHER" id="PTHR47551">
    <property type="entry name" value="TUBULIN--TYROSINE LIGASE PBY1-RELATED"/>
    <property type="match status" value="1"/>
</dbReference>
<name>A0A9P6DWX3_9AGAM</name>
<gene>
    <name evidence="2" type="ORF">BS47DRAFT_1375880</name>
</gene>
<comment type="caution">
    <text evidence="2">The sequence shown here is derived from an EMBL/GenBank/DDBJ whole genome shotgun (WGS) entry which is preliminary data.</text>
</comment>
<dbReference type="GO" id="GO:0000932">
    <property type="term" value="C:P-body"/>
    <property type="evidence" value="ECO:0007669"/>
    <property type="project" value="TreeGrafter"/>
</dbReference>
<dbReference type="PANTHER" id="PTHR47551:SF1">
    <property type="entry name" value="TUBULIN--TYROSINE LIGASE PBY1-RELATED"/>
    <property type="match status" value="1"/>
</dbReference>
<organism evidence="2 3">
    <name type="scientific">Hydnum rufescens UP504</name>
    <dbReference type="NCBI Taxonomy" id="1448309"/>
    <lineage>
        <taxon>Eukaryota</taxon>
        <taxon>Fungi</taxon>
        <taxon>Dikarya</taxon>
        <taxon>Basidiomycota</taxon>
        <taxon>Agaricomycotina</taxon>
        <taxon>Agaricomycetes</taxon>
        <taxon>Cantharellales</taxon>
        <taxon>Hydnaceae</taxon>
        <taxon>Hydnum</taxon>
    </lineage>
</organism>
<dbReference type="PROSITE" id="PS51221">
    <property type="entry name" value="TTL"/>
    <property type="match status" value="1"/>
</dbReference>
<keyword evidence="3" id="KW-1185">Reference proteome</keyword>
<reference evidence="2" key="1">
    <citation type="journal article" date="2020" name="Nat. Commun.">
        <title>Large-scale genome sequencing of mycorrhizal fungi provides insights into the early evolution of symbiotic traits.</title>
        <authorList>
            <person name="Miyauchi S."/>
            <person name="Kiss E."/>
            <person name="Kuo A."/>
            <person name="Drula E."/>
            <person name="Kohler A."/>
            <person name="Sanchez-Garcia M."/>
            <person name="Morin E."/>
            <person name="Andreopoulos B."/>
            <person name="Barry K.W."/>
            <person name="Bonito G."/>
            <person name="Buee M."/>
            <person name="Carver A."/>
            <person name="Chen C."/>
            <person name="Cichocki N."/>
            <person name="Clum A."/>
            <person name="Culley D."/>
            <person name="Crous P.W."/>
            <person name="Fauchery L."/>
            <person name="Girlanda M."/>
            <person name="Hayes R.D."/>
            <person name="Keri Z."/>
            <person name="LaButti K."/>
            <person name="Lipzen A."/>
            <person name="Lombard V."/>
            <person name="Magnuson J."/>
            <person name="Maillard F."/>
            <person name="Murat C."/>
            <person name="Nolan M."/>
            <person name="Ohm R.A."/>
            <person name="Pangilinan J."/>
            <person name="Pereira M.F."/>
            <person name="Perotto S."/>
            <person name="Peter M."/>
            <person name="Pfister S."/>
            <person name="Riley R."/>
            <person name="Sitrit Y."/>
            <person name="Stielow J.B."/>
            <person name="Szollosi G."/>
            <person name="Zifcakova L."/>
            <person name="Stursova M."/>
            <person name="Spatafora J.W."/>
            <person name="Tedersoo L."/>
            <person name="Vaario L.M."/>
            <person name="Yamada A."/>
            <person name="Yan M."/>
            <person name="Wang P."/>
            <person name="Xu J."/>
            <person name="Bruns T."/>
            <person name="Baldrian P."/>
            <person name="Vilgalys R."/>
            <person name="Dunand C."/>
            <person name="Henrissat B."/>
            <person name="Grigoriev I.V."/>
            <person name="Hibbett D."/>
            <person name="Nagy L.G."/>
            <person name="Martin F.M."/>
        </authorList>
    </citation>
    <scope>NUCLEOTIDE SEQUENCE</scope>
    <source>
        <strain evidence="2">UP504</strain>
    </source>
</reference>
<feature type="compositionally biased region" description="Polar residues" evidence="1">
    <location>
        <begin position="321"/>
        <end position="332"/>
    </location>
</feature>
<evidence type="ECO:0008006" key="4">
    <source>
        <dbReference type="Google" id="ProtNLM"/>
    </source>
</evidence>
<evidence type="ECO:0000313" key="3">
    <source>
        <dbReference type="Proteomes" id="UP000886523"/>
    </source>
</evidence>
<dbReference type="Pfam" id="PF03133">
    <property type="entry name" value="TTL"/>
    <property type="match status" value="1"/>
</dbReference>
<proteinExistence type="predicted"/>
<dbReference type="Proteomes" id="UP000886523">
    <property type="component" value="Unassembled WGS sequence"/>
</dbReference>
<dbReference type="AlphaFoldDB" id="A0A9P6DWX3"/>
<sequence length="498" mass="55496">MPSCVWLNVSRVPTIWPSVRSHKITVPSIEFIKACVPLGSAESDVRAKSSALLLQWSTYDSLSHERTHAAQTSTLSSSYTIRKSLIRKHFLHRSLLAYTTKHLDAYLSRNRGVVPRTWDIDISWADELDELWSDELWELGELLDSADPADPRWFILKPSMSDRGMGIRLFESKEALRNIFLSFEEIESDGSDGEIGNGEGDTSEGKDTSVIASQLRHFVIQVYISDPLLLDPSEANISQSSPPRPGSRPTKVSYPSLFCFLSVQFIFRKFHIRAYCIASGALTLYVNPNLLALFAGAPYTAPSRQRAHNGDEESTIDLSPHLTNTSLQTPSAANPDPNDNVRLLSEMIGCEILSRPGEAEFLTKEDVHDITSQVSEILADTFRAALESTVHFQPLPNVFELFGADLLVSHTPAPPSASSKFTVSILELNAEPAIEMTGRRLSWVLETMFSGICQACVGPFFRMSADNETVVEAEWEVGETRFGLRKCLEVEVRARKSW</sequence>
<dbReference type="OrthoDB" id="202825at2759"/>
<feature type="region of interest" description="Disordered" evidence="1">
    <location>
        <begin position="302"/>
        <end position="338"/>
    </location>
</feature>
<dbReference type="InterPro" id="IPR004344">
    <property type="entry name" value="TTL/TTLL_fam"/>
</dbReference>
<dbReference type="EMBL" id="MU128936">
    <property type="protein sequence ID" value="KAF9516847.1"/>
    <property type="molecule type" value="Genomic_DNA"/>
</dbReference>
<dbReference type="InterPro" id="IPR027746">
    <property type="entry name" value="TTL"/>
</dbReference>
<dbReference type="Gene3D" id="3.30.470.20">
    <property type="entry name" value="ATP-grasp fold, B domain"/>
    <property type="match status" value="1"/>
</dbReference>
<evidence type="ECO:0000256" key="1">
    <source>
        <dbReference type="SAM" id="MobiDB-lite"/>
    </source>
</evidence>
<evidence type="ECO:0000313" key="2">
    <source>
        <dbReference type="EMBL" id="KAF9516847.1"/>
    </source>
</evidence>
<accession>A0A9P6DWX3</accession>
<protein>
    <recommendedName>
        <fullName evidence="4">Tubulin-tyrosine ligase</fullName>
    </recommendedName>
</protein>